<proteinExistence type="predicted"/>
<evidence type="ECO:0000313" key="3">
    <source>
        <dbReference type="EMBL" id="GFH16555.1"/>
    </source>
</evidence>
<dbReference type="Proteomes" id="UP000485058">
    <property type="component" value="Unassembled WGS sequence"/>
</dbReference>
<keyword evidence="4" id="KW-1185">Reference proteome</keyword>
<comment type="caution">
    <text evidence="3">The sequence shown here is derived from an EMBL/GenBank/DDBJ whole genome shotgun (WGS) entry which is preliminary data.</text>
</comment>
<evidence type="ECO:0000256" key="1">
    <source>
        <dbReference type="SAM" id="MobiDB-lite"/>
    </source>
</evidence>
<organism evidence="3 4">
    <name type="scientific">Haematococcus lacustris</name>
    <name type="common">Green alga</name>
    <name type="synonym">Haematococcus pluvialis</name>
    <dbReference type="NCBI Taxonomy" id="44745"/>
    <lineage>
        <taxon>Eukaryota</taxon>
        <taxon>Viridiplantae</taxon>
        <taxon>Chlorophyta</taxon>
        <taxon>core chlorophytes</taxon>
        <taxon>Chlorophyceae</taxon>
        <taxon>CS clade</taxon>
        <taxon>Chlamydomonadales</taxon>
        <taxon>Haematococcaceae</taxon>
        <taxon>Haematococcus</taxon>
    </lineage>
</organism>
<gene>
    <name evidence="2" type="ORF">HaLaN_12992</name>
    <name evidence="3" type="ORF">HaLaN_12993</name>
</gene>
<feature type="compositionally biased region" description="Polar residues" evidence="1">
    <location>
        <begin position="137"/>
        <end position="155"/>
    </location>
</feature>
<dbReference type="EMBL" id="BLLF01001014">
    <property type="protein sequence ID" value="GFH16554.1"/>
    <property type="molecule type" value="Genomic_DNA"/>
</dbReference>
<sequence length="186" mass="19671">MPARAPHWHVTGCAEPAPPPSLAAGPHLSVHAHMVKLPLCQARELRQQCGPCLLCRRTSLGSRTTLDSLLGNVSWEAQCRQWATRLGWGGRGLEKAVSAVAALPCAMRLQCIHVHVPNAAGQSGHALPSSHPHTAHIESTTSQAGRPQHPATTGQATCGPWWSQPQCPACPPQGLCCCPAVHPCPT</sequence>
<feature type="region of interest" description="Disordered" evidence="1">
    <location>
        <begin position="122"/>
        <end position="155"/>
    </location>
</feature>
<accession>A0A699Z4R1</accession>
<evidence type="ECO:0000313" key="4">
    <source>
        <dbReference type="Proteomes" id="UP000485058"/>
    </source>
</evidence>
<protein>
    <submittedName>
        <fullName evidence="3">Uncharacterized protein</fullName>
    </submittedName>
</protein>
<evidence type="ECO:0000313" key="2">
    <source>
        <dbReference type="EMBL" id="GFH16554.1"/>
    </source>
</evidence>
<reference evidence="3 4" key="1">
    <citation type="submission" date="2020-02" db="EMBL/GenBank/DDBJ databases">
        <title>Draft genome sequence of Haematococcus lacustris strain NIES-144.</title>
        <authorList>
            <person name="Morimoto D."/>
            <person name="Nakagawa S."/>
            <person name="Yoshida T."/>
            <person name="Sawayama S."/>
        </authorList>
    </citation>
    <scope>NUCLEOTIDE SEQUENCE [LARGE SCALE GENOMIC DNA]</scope>
    <source>
        <strain evidence="3 4">NIES-144</strain>
    </source>
</reference>
<dbReference type="AlphaFoldDB" id="A0A699Z4R1"/>
<name>A0A699Z4R1_HAELA</name>
<dbReference type="EMBL" id="BLLF01001014">
    <property type="protein sequence ID" value="GFH16555.1"/>
    <property type="molecule type" value="Genomic_DNA"/>
</dbReference>